<evidence type="ECO:0000313" key="2">
    <source>
        <dbReference type="EMBL" id="CAG9325763.1"/>
    </source>
</evidence>
<dbReference type="Pfam" id="PF10551">
    <property type="entry name" value="MULE"/>
    <property type="match status" value="1"/>
</dbReference>
<dbReference type="AlphaFoldDB" id="A0AAU9JJ82"/>
<evidence type="ECO:0000313" key="3">
    <source>
        <dbReference type="Proteomes" id="UP001162131"/>
    </source>
</evidence>
<dbReference type="InterPro" id="IPR018289">
    <property type="entry name" value="MULE_transposase_dom"/>
</dbReference>
<sequence>MEFSGDIVPFSKLKLKYFLDYYQTQAAKNFTFENLVKTNDDLNTIITRDPINDRLFITTNDRINMWNYYQDVILIDLTYKIHDNYYCAVVILSIYNFGHNYLLAFALTHEEKSEDYQWIFEIFREEGLKCPRTIIVDQNRAQLKAIKFFFGRHIHIVFCFWHIKRNIINSLPGKIDEWLNLQAEFYEVYNSRNDADFDCNWSLFIANHPELETNIVFSNLYENKECWARYSTRLMFTAGMSTTSRIEGMHANFKKSYEES</sequence>
<name>A0AAU9JJ82_9CILI</name>
<gene>
    <name evidence="2" type="ORF">BSTOLATCC_MIC39823</name>
</gene>
<proteinExistence type="predicted"/>
<reference evidence="2" key="1">
    <citation type="submission" date="2021-09" db="EMBL/GenBank/DDBJ databases">
        <authorList>
            <consortium name="AG Swart"/>
            <person name="Singh M."/>
            <person name="Singh A."/>
            <person name="Seah K."/>
            <person name="Emmerich C."/>
        </authorList>
    </citation>
    <scope>NUCLEOTIDE SEQUENCE</scope>
    <source>
        <strain evidence="2">ATCC30299</strain>
    </source>
</reference>
<dbReference type="Proteomes" id="UP001162131">
    <property type="component" value="Unassembled WGS sequence"/>
</dbReference>
<evidence type="ECO:0000259" key="1">
    <source>
        <dbReference type="Pfam" id="PF10551"/>
    </source>
</evidence>
<dbReference type="EMBL" id="CAJZBQ010000039">
    <property type="protein sequence ID" value="CAG9325763.1"/>
    <property type="molecule type" value="Genomic_DNA"/>
</dbReference>
<protein>
    <recommendedName>
        <fullName evidence="1">MULE transposase domain-containing protein</fullName>
    </recommendedName>
</protein>
<comment type="caution">
    <text evidence="2">The sequence shown here is derived from an EMBL/GenBank/DDBJ whole genome shotgun (WGS) entry which is preliminary data.</text>
</comment>
<dbReference type="PANTHER" id="PTHR47718">
    <property type="entry name" value="OS01G0519700 PROTEIN"/>
    <property type="match status" value="1"/>
</dbReference>
<keyword evidence="3" id="KW-1185">Reference proteome</keyword>
<organism evidence="2 3">
    <name type="scientific">Blepharisma stoltei</name>
    <dbReference type="NCBI Taxonomy" id="1481888"/>
    <lineage>
        <taxon>Eukaryota</taxon>
        <taxon>Sar</taxon>
        <taxon>Alveolata</taxon>
        <taxon>Ciliophora</taxon>
        <taxon>Postciliodesmatophora</taxon>
        <taxon>Heterotrichea</taxon>
        <taxon>Heterotrichida</taxon>
        <taxon>Blepharismidae</taxon>
        <taxon>Blepharisma</taxon>
    </lineage>
</organism>
<feature type="domain" description="MULE transposase" evidence="1">
    <location>
        <begin position="72"/>
        <end position="166"/>
    </location>
</feature>
<accession>A0AAU9JJ82</accession>
<dbReference type="PANTHER" id="PTHR47718:SF3">
    <property type="entry name" value="PROTEIN FAR1-RELATED SEQUENCE 5-LIKE"/>
    <property type="match status" value="1"/>
</dbReference>